<protein>
    <submittedName>
        <fullName evidence="2">ATP-binding protein</fullName>
    </submittedName>
</protein>
<keyword evidence="2" id="KW-0067">ATP-binding</keyword>
<organism evidence="2 3">
    <name type="scientific">Ectobacillus ponti</name>
    <dbReference type="NCBI Taxonomy" id="2961894"/>
    <lineage>
        <taxon>Bacteria</taxon>
        <taxon>Bacillati</taxon>
        <taxon>Bacillota</taxon>
        <taxon>Bacilli</taxon>
        <taxon>Bacillales</taxon>
        <taxon>Bacillaceae</taxon>
        <taxon>Ectobacillus</taxon>
    </lineage>
</organism>
<dbReference type="SUPFAM" id="SSF52540">
    <property type="entry name" value="P-loop containing nucleoside triphosphate hydrolases"/>
    <property type="match status" value="1"/>
</dbReference>
<dbReference type="Proteomes" id="UP001156102">
    <property type="component" value="Unassembled WGS sequence"/>
</dbReference>
<dbReference type="RefSeq" id="WP_254760461.1">
    <property type="nucleotide sequence ID" value="NZ_JANCLT010000012.1"/>
</dbReference>
<dbReference type="EMBL" id="JANCLT010000012">
    <property type="protein sequence ID" value="MCP8970545.1"/>
    <property type="molecule type" value="Genomic_DNA"/>
</dbReference>
<dbReference type="AlphaFoldDB" id="A0AA41XCT5"/>
<evidence type="ECO:0000313" key="3">
    <source>
        <dbReference type="Proteomes" id="UP001156102"/>
    </source>
</evidence>
<dbReference type="GO" id="GO:0006260">
    <property type="term" value="P:DNA replication"/>
    <property type="evidence" value="ECO:0007669"/>
    <property type="project" value="TreeGrafter"/>
</dbReference>
<sequence>MQSAREAIEQIRGRVRIPATTGNRCPACNRALIFHEGREFCFQCEVIAKEDAELAKAAIADRERMKLKQLEKQFAAHSFINPSLKEATFAKYNPPTESLYKAKAAVMGFVMNFDKEKPQNLLLAGSYGTGKSHLARAATIELMQQGYSCMFISVPKLFAKIQESFNKNSSFSESQFISYLQSVDLLVIDDLGTEHYGKDTDGESWGHTKLFEILDGRAGRHTIYTTNLVEEALEDKVNGRNFSRILDNTEIIYMVGPDFRRKRK</sequence>
<keyword evidence="3" id="KW-1185">Reference proteome</keyword>
<comment type="caution">
    <text evidence="2">The sequence shown here is derived from an EMBL/GenBank/DDBJ whole genome shotgun (WGS) entry which is preliminary data.</text>
</comment>
<evidence type="ECO:0000259" key="1">
    <source>
        <dbReference type="Pfam" id="PF01695"/>
    </source>
</evidence>
<evidence type="ECO:0000313" key="2">
    <source>
        <dbReference type="EMBL" id="MCP8970545.1"/>
    </source>
</evidence>
<reference evidence="2" key="1">
    <citation type="submission" date="2022-07" db="EMBL/GenBank/DDBJ databases">
        <authorList>
            <person name="Li W.-J."/>
            <person name="Deng Q.-Q."/>
        </authorList>
    </citation>
    <scope>NUCLEOTIDE SEQUENCE</scope>
    <source>
        <strain evidence="2">SYSU M60031</strain>
    </source>
</reference>
<dbReference type="CDD" id="cd00009">
    <property type="entry name" value="AAA"/>
    <property type="match status" value="1"/>
</dbReference>
<feature type="domain" description="IstB-like ATP-binding" evidence="1">
    <location>
        <begin position="116"/>
        <end position="231"/>
    </location>
</feature>
<dbReference type="InterPro" id="IPR027417">
    <property type="entry name" value="P-loop_NTPase"/>
</dbReference>
<name>A0AA41XCT5_9BACI</name>
<dbReference type="Gene3D" id="3.40.50.300">
    <property type="entry name" value="P-loop containing nucleotide triphosphate hydrolases"/>
    <property type="match status" value="1"/>
</dbReference>
<dbReference type="GO" id="GO:0005524">
    <property type="term" value="F:ATP binding"/>
    <property type="evidence" value="ECO:0007669"/>
    <property type="project" value="UniProtKB-KW"/>
</dbReference>
<gene>
    <name evidence="2" type="ORF">NK662_18670</name>
</gene>
<dbReference type="InterPro" id="IPR002611">
    <property type="entry name" value="IstB_ATP-bd"/>
</dbReference>
<proteinExistence type="predicted"/>
<keyword evidence="2" id="KW-0547">Nucleotide-binding</keyword>
<accession>A0AA41XCT5</accession>
<dbReference type="Pfam" id="PF01695">
    <property type="entry name" value="IstB_IS21"/>
    <property type="match status" value="1"/>
</dbReference>
<dbReference type="PANTHER" id="PTHR30050:SF4">
    <property type="entry name" value="ATP-BINDING PROTEIN RV3427C IN INSERTION SEQUENCE-RELATED"/>
    <property type="match status" value="1"/>
</dbReference>
<dbReference type="PANTHER" id="PTHR30050">
    <property type="entry name" value="CHROMOSOMAL REPLICATION INITIATOR PROTEIN DNAA"/>
    <property type="match status" value="1"/>
</dbReference>